<evidence type="ECO:0000256" key="1">
    <source>
        <dbReference type="ARBA" id="ARBA00001946"/>
    </source>
</evidence>
<evidence type="ECO:0000256" key="5">
    <source>
        <dbReference type="PIRSR" id="PIRSR015582-2"/>
    </source>
</evidence>
<evidence type="ECO:0000256" key="2">
    <source>
        <dbReference type="ARBA" id="ARBA00022723"/>
    </source>
</evidence>
<evidence type="ECO:0000256" key="3">
    <source>
        <dbReference type="ARBA" id="ARBA00022842"/>
    </source>
</evidence>
<protein>
    <submittedName>
        <fullName evidence="7">CoA ester lyase</fullName>
    </submittedName>
</protein>
<dbReference type="InterPro" id="IPR005000">
    <property type="entry name" value="Aldolase/citrate-lyase_domain"/>
</dbReference>
<name>A0A7L9U1C4_9BURK</name>
<feature type="binding site" evidence="5">
    <location>
        <position position="124"/>
    </location>
    <ligand>
        <name>Mg(2+)</name>
        <dbReference type="ChEBI" id="CHEBI:18420"/>
    </ligand>
</feature>
<organism evidence="7 8">
    <name type="scientific">Massilia litorea</name>
    <dbReference type="NCBI Taxonomy" id="2769491"/>
    <lineage>
        <taxon>Bacteria</taxon>
        <taxon>Pseudomonadati</taxon>
        <taxon>Pseudomonadota</taxon>
        <taxon>Betaproteobacteria</taxon>
        <taxon>Burkholderiales</taxon>
        <taxon>Oxalobacteraceae</taxon>
        <taxon>Telluria group</taxon>
        <taxon>Massilia</taxon>
    </lineage>
</organism>
<dbReference type="GO" id="GO:0006107">
    <property type="term" value="P:oxaloacetate metabolic process"/>
    <property type="evidence" value="ECO:0007669"/>
    <property type="project" value="TreeGrafter"/>
</dbReference>
<proteinExistence type="predicted"/>
<dbReference type="InterPro" id="IPR011206">
    <property type="entry name" value="Citrate_lyase_beta/mcl1/mcl2"/>
</dbReference>
<feature type="binding site" evidence="4">
    <location>
        <position position="124"/>
    </location>
    <ligand>
        <name>substrate</name>
    </ligand>
</feature>
<dbReference type="Pfam" id="PF03328">
    <property type="entry name" value="HpcH_HpaI"/>
    <property type="match status" value="1"/>
</dbReference>
<dbReference type="AlphaFoldDB" id="A0A7L9U1C4"/>
<sequence>MSAATARTPRSYLFVPGNRPERFARAFGSGADAVIVDLEDAVAPDQKEAAREALAAWRAEGRAHPAQLVVRINDDASAWFDADLAALRTLGPCTVMLPKAESASQIDRVAAALVPGTRVIALIESARGLLEVDAIAAAPAVERLAFGTLDYALDLGLTDDPRGLLYPASRIALASRAAGLPAPIAGVTAAINDEAALRDDVGLARACGFGAKMCIHPRQVEALHAMLAPTPEQRDWAARVLAAAQAGTGAVQVDGKMVDRPVLLRASAILDYPPASTAG</sequence>
<gene>
    <name evidence="7" type="ORF">LPB04_17555</name>
</gene>
<feature type="binding site" evidence="4">
    <location>
        <position position="71"/>
    </location>
    <ligand>
        <name>substrate</name>
    </ligand>
</feature>
<comment type="cofactor">
    <cofactor evidence="1">
        <name>Mg(2+)</name>
        <dbReference type="ChEBI" id="CHEBI:18420"/>
    </cofactor>
</comment>
<dbReference type="PANTHER" id="PTHR32308">
    <property type="entry name" value="LYASE BETA SUBUNIT, PUTATIVE (AFU_ORTHOLOGUE AFUA_4G13030)-RELATED"/>
    <property type="match status" value="1"/>
</dbReference>
<dbReference type="EMBL" id="CP062941">
    <property type="protein sequence ID" value="QOL48748.1"/>
    <property type="molecule type" value="Genomic_DNA"/>
</dbReference>
<dbReference type="PANTHER" id="PTHR32308:SF10">
    <property type="entry name" value="CITRATE LYASE SUBUNIT BETA"/>
    <property type="match status" value="1"/>
</dbReference>
<reference evidence="7 8" key="1">
    <citation type="submission" date="2020-10" db="EMBL/GenBank/DDBJ databases">
        <title>Genome sequencing of Massilia sp. LPB0304.</title>
        <authorList>
            <person name="Kim J."/>
        </authorList>
    </citation>
    <scope>NUCLEOTIDE SEQUENCE [LARGE SCALE GENOMIC DNA]</scope>
    <source>
        <strain evidence="7 8">LPB0304</strain>
    </source>
</reference>
<dbReference type="PIRSF" id="PIRSF015582">
    <property type="entry name" value="Cit_lyase_B"/>
    <property type="match status" value="1"/>
</dbReference>
<feature type="binding site" evidence="5">
    <location>
        <position position="150"/>
    </location>
    <ligand>
        <name>Mg(2+)</name>
        <dbReference type="ChEBI" id="CHEBI:18420"/>
    </ligand>
</feature>
<dbReference type="SUPFAM" id="SSF51621">
    <property type="entry name" value="Phosphoenolpyruvate/pyruvate domain"/>
    <property type="match status" value="1"/>
</dbReference>
<evidence type="ECO:0000256" key="4">
    <source>
        <dbReference type="PIRSR" id="PIRSR015582-1"/>
    </source>
</evidence>
<dbReference type="Proteomes" id="UP000593875">
    <property type="component" value="Chromosome"/>
</dbReference>
<keyword evidence="7" id="KW-0456">Lyase</keyword>
<dbReference type="GO" id="GO:0016829">
    <property type="term" value="F:lyase activity"/>
    <property type="evidence" value="ECO:0007669"/>
    <property type="project" value="UniProtKB-KW"/>
</dbReference>
<keyword evidence="8" id="KW-1185">Reference proteome</keyword>
<dbReference type="KEGG" id="mlir:LPB04_17555"/>
<dbReference type="GO" id="GO:0000287">
    <property type="term" value="F:magnesium ion binding"/>
    <property type="evidence" value="ECO:0007669"/>
    <property type="project" value="TreeGrafter"/>
</dbReference>
<dbReference type="InterPro" id="IPR040442">
    <property type="entry name" value="Pyrv_kinase-like_dom_sf"/>
</dbReference>
<dbReference type="Gene3D" id="3.20.20.60">
    <property type="entry name" value="Phosphoenolpyruvate-binding domains"/>
    <property type="match status" value="1"/>
</dbReference>
<accession>A0A7L9U1C4</accession>
<dbReference type="RefSeq" id="WP_193685791.1">
    <property type="nucleotide sequence ID" value="NZ_CP062941.1"/>
</dbReference>
<keyword evidence="2 5" id="KW-0479">Metal-binding</keyword>
<feature type="domain" description="HpcH/HpaI aldolase/citrate lyase" evidence="6">
    <location>
        <begin position="10"/>
        <end position="217"/>
    </location>
</feature>
<evidence type="ECO:0000259" key="6">
    <source>
        <dbReference type="Pfam" id="PF03328"/>
    </source>
</evidence>
<evidence type="ECO:0000313" key="8">
    <source>
        <dbReference type="Proteomes" id="UP000593875"/>
    </source>
</evidence>
<evidence type="ECO:0000313" key="7">
    <source>
        <dbReference type="EMBL" id="QOL48748.1"/>
    </source>
</evidence>
<dbReference type="InterPro" id="IPR015813">
    <property type="entry name" value="Pyrv/PenolPyrv_kinase-like_dom"/>
</dbReference>
<keyword evidence="3 5" id="KW-0460">Magnesium</keyword>